<evidence type="ECO:0000313" key="1">
    <source>
        <dbReference type="EMBL" id="XDS45120.1"/>
    </source>
</evidence>
<dbReference type="EMBL" id="CP129674">
    <property type="protein sequence ID" value="XDS45120.1"/>
    <property type="molecule type" value="Genomic_DNA"/>
</dbReference>
<sequence>MNLMALQDETWQWDDSQAVESTGAQAQVEAERDLMEAAGTDNVADAVAVLMGRPRLGDRPREKSVQIHFKASESMAAFVDEQRERSGLRNKSEYLRMLIEQEMKHQHHRLQDA</sequence>
<accession>A0AB39U8L0</accession>
<proteinExistence type="predicted"/>
<gene>
    <name evidence="1" type="ORF">QN215_03070</name>
</gene>
<organism evidence="1">
    <name type="scientific">Bifidobacterium aquikefiricola</name>
    <dbReference type="NCBI Taxonomy" id="3059038"/>
    <lineage>
        <taxon>Bacteria</taxon>
        <taxon>Bacillati</taxon>
        <taxon>Actinomycetota</taxon>
        <taxon>Actinomycetes</taxon>
        <taxon>Bifidobacteriales</taxon>
        <taxon>Bifidobacteriaceae</taxon>
        <taxon>Bifidobacterium</taxon>
    </lineage>
</organism>
<name>A0AB39U8L0_9BIFI</name>
<protein>
    <recommendedName>
        <fullName evidence="2">Toxin-antitoxin system protein</fullName>
    </recommendedName>
</protein>
<dbReference type="RefSeq" id="WP_369344657.1">
    <property type="nucleotide sequence ID" value="NZ_CP129674.1"/>
</dbReference>
<dbReference type="KEGG" id="baqk:QN215_03070"/>
<dbReference type="AlphaFoldDB" id="A0AB39U8L0"/>
<reference evidence="1" key="1">
    <citation type="submission" date="2023-07" db="EMBL/GenBank/DDBJ databases">
        <title>Bifidobacterium aquikefiriaerophilum sp. nov. and Bifidobacterium eccum sp. nov., isolated from water kefir.</title>
        <authorList>
            <person name="Breselge S."/>
            <person name="Bellassi P."/>
            <person name="Barcenilla C."/>
            <person name="Alvarez-Ordonez A."/>
            <person name="Morelli L."/>
            <person name="Cotter P.D."/>
        </authorList>
    </citation>
    <scope>NUCLEOTIDE SEQUENCE</scope>
    <source>
        <strain evidence="1">WK041_4_12</strain>
    </source>
</reference>
<evidence type="ECO:0008006" key="2">
    <source>
        <dbReference type="Google" id="ProtNLM"/>
    </source>
</evidence>